<organism evidence="1 2">
    <name type="scientific">Vibrio parahaemolyticus</name>
    <dbReference type="NCBI Taxonomy" id="670"/>
    <lineage>
        <taxon>Bacteria</taxon>
        <taxon>Pseudomonadati</taxon>
        <taxon>Pseudomonadota</taxon>
        <taxon>Gammaproteobacteria</taxon>
        <taxon>Vibrionales</taxon>
        <taxon>Vibrionaceae</taxon>
        <taxon>Vibrio</taxon>
    </lineage>
</organism>
<protein>
    <submittedName>
        <fullName evidence="1">Uncharacterized protein</fullName>
    </submittedName>
</protein>
<accession>A0AA46Z7M8</accession>
<reference evidence="1" key="1">
    <citation type="submission" date="2022-05" db="EMBL/GenBank/DDBJ databases">
        <title>Megaplasmid of Vibrio parahaemolyticus.</title>
        <authorList>
            <person name="Strauch E."/>
            <person name="Borowiak M."/>
        </authorList>
    </citation>
    <scope>NUCLEOTIDE SEQUENCE</scope>
    <source>
        <strain evidence="1">16-VB00198</strain>
    </source>
</reference>
<dbReference type="Proteomes" id="UP001163036">
    <property type="component" value="Chromosome 2"/>
</dbReference>
<name>A0AA46Z7M8_VIBPH</name>
<evidence type="ECO:0000313" key="2">
    <source>
        <dbReference type="Proteomes" id="UP001163036"/>
    </source>
</evidence>
<gene>
    <name evidence="1" type="ORF">M5598_16835</name>
</gene>
<dbReference type="RefSeq" id="WP_086484711.1">
    <property type="nucleotide sequence ID" value="NZ_CP097356.1"/>
</dbReference>
<evidence type="ECO:0000313" key="1">
    <source>
        <dbReference type="EMBL" id="UYV28882.1"/>
    </source>
</evidence>
<sequence length="132" mass="14536">MAELSEFIMGAKRWRITNIIGVGMTPLASSYGSYSYQRVTVSRSTSVTLNLNSPTGKHTLLTYLFTQYSELVVTQLVMDGVTAYSGGSIELKSLSGLVNQPFKTLKLVVSSKTPSSDRFFHISWMNVEAVNV</sequence>
<proteinExistence type="predicted"/>
<dbReference type="EMBL" id="CP097356">
    <property type="protein sequence ID" value="UYV28882.1"/>
    <property type="molecule type" value="Genomic_DNA"/>
</dbReference>
<dbReference type="AlphaFoldDB" id="A0AA46Z7M8"/>